<reference evidence="1 2" key="1">
    <citation type="submission" date="2019-04" db="EMBL/GenBank/DDBJ databases">
        <title>Flavobacterium sp. strain DS2-A Genome sequencing and assembly.</title>
        <authorList>
            <person name="Kim I."/>
        </authorList>
    </citation>
    <scope>NUCLEOTIDE SEQUENCE [LARGE SCALE GENOMIC DNA]</scope>
    <source>
        <strain evidence="1 2">DS2-A</strain>
    </source>
</reference>
<name>A0A4Z0LBG1_9FLAO</name>
<proteinExistence type="predicted"/>
<keyword evidence="2" id="KW-1185">Reference proteome</keyword>
<organism evidence="1 2">
    <name type="scientific">Flavobacterium humi</name>
    <dbReference type="NCBI Taxonomy" id="2562683"/>
    <lineage>
        <taxon>Bacteria</taxon>
        <taxon>Pseudomonadati</taxon>
        <taxon>Bacteroidota</taxon>
        <taxon>Flavobacteriia</taxon>
        <taxon>Flavobacteriales</taxon>
        <taxon>Flavobacteriaceae</taxon>
        <taxon>Flavobacterium</taxon>
    </lineage>
</organism>
<dbReference type="AlphaFoldDB" id="A0A4Z0LBG1"/>
<sequence>MNLKELIKFFREGGSYDSFYQSQSLNNDSEVIEIYMEKPFNIDNDLAFFEIENTKGQVEYTFNNIKYFNLFDFYYFLDAIEESNNGENSSLTNEVIAERLFHCAIYDA</sequence>
<comment type="caution">
    <text evidence="1">The sequence shown here is derived from an EMBL/GenBank/DDBJ whole genome shotgun (WGS) entry which is preliminary data.</text>
</comment>
<dbReference type="OrthoDB" id="982885at2"/>
<gene>
    <name evidence="1" type="ORF">E4635_03595</name>
</gene>
<protein>
    <submittedName>
        <fullName evidence="1">Uncharacterized protein</fullName>
    </submittedName>
</protein>
<evidence type="ECO:0000313" key="1">
    <source>
        <dbReference type="EMBL" id="TGD58946.1"/>
    </source>
</evidence>
<dbReference type="Proteomes" id="UP000297407">
    <property type="component" value="Unassembled WGS sequence"/>
</dbReference>
<evidence type="ECO:0000313" key="2">
    <source>
        <dbReference type="Proteomes" id="UP000297407"/>
    </source>
</evidence>
<accession>A0A4Z0LBG1</accession>
<dbReference type="RefSeq" id="WP_135525256.1">
    <property type="nucleotide sequence ID" value="NZ_SRLH01000002.1"/>
</dbReference>
<dbReference type="EMBL" id="SRLH01000002">
    <property type="protein sequence ID" value="TGD58946.1"/>
    <property type="molecule type" value="Genomic_DNA"/>
</dbReference>